<feature type="transmembrane region" description="Helical" evidence="8">
    <location>
        <begin position="55"/>
        <end position="82"/>
    </location>
</feature>
<keyword evidence="3 8" id="KW-0813">Transport</keyword>
<dbReference type="NCBIfam" id="TIGR00795">
    <property type="entry name" value="lctP"/>
    <property type="match status" value="1"/>
</dbReference>
<dbReference type="Pfam" id="PF02652">
    <property type="entry name" value="Lactate_perm"/>
    <property type="match status" value="1"/>
</dbReference>
<keyword evidence="5 8" id="KW-0812">Transmembrane</keyword>
<dbReference type="EMBL" id="CP035485">
    <property type="protein sequence ID" value="QDI90362.1"/>
    <property type="molecule type" value="Genomic_DNA"/>
</dbReference>
<feature type="transmembrane region" description="Helical" evidence="8">
    <location>
        <begin position="369"/>
        <end position="389"/>
    </location>
</feature>
<proteinExistence type="inferred from homology"/>
<evidence type="ECO:0000256" key="7">
    <source>
        <dbReference type="ARBA" id="ARBA00023136"/>
    </source>
</evidence>
<feature type="transmembrane region" description="Helical" evidence="8">
    <location>
        <begin position="129"/>
        <end position="149"/>
    </location>
</feature>
<feature type="transmembrane region" description="Helical" evidence="8">
    <location>
        <begin position="193"/>
        <end position="222"/>
    </location>
</feature>
<dbReference type="AlphaFoldDB" id="A0A514LET7"/>
<feature type="transmembrane region" description="Helical" evidence="8">
    <location>
        <begin position="540"/>
        <end position="558"/>
    </location>
</feature>
<dbReference type="GO" id="GO:0015295">
    <property type="term" value="F:solute:proton symporter activity"/>
    <property type="evidence" value="ECO:0007669"/>
    <property type="project" value="TreeGrafter"/>
</dbReference>
<dbReference type="Proteomes" id="UP000319756">
    <property type="component" value="Chromosome"/>
</dbReference>
<organism evidence="9 10">
    <name type="scientific">Salicibibacter halophilus</name>
    <dbReference type="NCBI Taxonomy" id="2502791"/>
    <lineage>
        <taxon>Bacteria</taxon>
        <taxon>Bacillati</taxon>
        <taxon>Bacillota</taxon>
        <taxon>Bacilli</taxon>
        <taxon>Bacillales</taxon>
        <taxon>Bacillaceae</taxon>
        <taxon>Salicibibacter</taxon>
    </lineage>
</organism>
<dbReference type="OrthoDB" id="9761056at2"/>
<feature type="transmembrane region" description="Helical" evidence="8">
    <location>
        <begin position="564"/>
        <end position="581"/>
    </location>
</feature>
<gene>
    <name evidence="9" type="ORF">EPH95_03535</name>
</gene>
<evidence type="ECO:0000313" key="9">
    <source>
        <dbReference type="EMBL" id="QDI90362.1"/>
    </source>
</evidence>
<feature type="transmembrane region" description="Helical" evidence="8">
    <location>
        <begin position="321"/>
        <end position="341"/>
    </location>
</feature>
<dbReference type="GO" id="GO:0015129">
    <property type="term" value="F:lactate transmembrane transporter activity"/>
    <property type="evidence" value="ECO:0007669"/>
    <property type="project" value="UniProtKB-UniRule"/>
</dbReference>
<keyword evidence="10" id="KW-1185">Reference proteome</keyword>
<reference evidence="10" key="1">
    <citation type="submission" date="2019-01" db="EMBL/GenBank/DDBJ databases">
        <title>Genomic analysis of Salicibibacter sp. NKC3-5.</title>
        <authorList>
            <person name="Oh Y.J."/>
        </authorList>
    </citation>
    <scope>NUCLEOTIDE SEQUENCE [LARGE SCALE GENOMIC DNA]</scope>
    <source>
        <strain evidence="10">NKC3-5</strain>
    </source>
</reference>
<comment type="caution">
    <text evidence="8">Lacks conserved residue(s) required for the propagation of feature annotation.</text>
</comment>
<dbReference type="GO" id="GO:0005886">
    <property type="term" value="C:plasma membrane"/>
    <property type="evidence" value="ECO:0007669"/>
    <property type="project" value="UniProtKB-SubCell"/>
</dbReference>
<feature type="transmembrane region" description="Helical" evidence="8">
    <location>
        <begin position="453"/>
        <end position="474"/>
    </location>
</feature>
<dbReference type="KEGG" id="sale:EPH95_03535"/>
<feature type="transmembrane region" description="Helical" evidence="8">
    <location>
        <begin position="103"/>
        <end position="123"/>
    </location>
</feature>
<keyword evidence="6 8" id="KW-1133">Transmembrane helix</keyword>
<evidence type="ECO:0000256" key="1">
    <source>
        <dbReference type="ARBA" id="ARBA00004651"/>
    </source>
</evidence>
<feature type="transmembrane region" description="Helical" evidence="8">
    <location>
        <begin position="156"/>
        <end position="173"/>
    </location>
</feature>
<comment type="subcellular location">
    <subcellularLocation>
        <location evidence="1 8">Cell membrane</location>
        <topology evidence="1 8">Multi-pass membrane protein</topology>
    </subcellularLocation>
</comment>
<dbReference type="InterPro" id="IPR003804">
    <property type="entry name" value="Lactate_perm"/>
</dbReference>
<evidence type="ECO:0000256" key="4">
    <source>
        <dbReference type="ARBA" id="ARBA00022475"/>
    </source>
</evidence>
<keyword evidence="4 8" id="KW-1003">Cell membrane</keyword>
<evidence type="ECO:0000313" key="10">
    <source>
        <dbReference type="Proteomes" id="UP000319756"/>
    </source>
</evidence>
<feature type="transmembrane region" description="Helical" evidence="8">
    <location>
        <begin position="262"/>
        <end position="281"/>
    </location>
</feature>
<evidence type="ECO:0000256" key="6">
    <source>
        <dbReference type="ARBA" id="ARBA00022989"/>
    </source>
</evidence>
<evidence type="ECO:0000256" key="5">
    <source>
        <dbReference type="ARBA" id="ARBA00022692"/>
    </source>
</evidence>
<protein>
    <recommendedName>
        <fullName evidence="8">L-lactate permease</fullName>
    </recommendedName>
</protein>
<evidence type="ECO:0000256" key="3">
    <source>
        <dbReference type="ARBA" id="ARBA00022448"/>
    </source>
</evidence>
<sequence length="598" mass="64143">MDLWLMSLLALFPILVIFFLIVFLRWSAKAAMPIALVLTALIALIVWGAEFTQVSAAIIHGVVLALEILFIVFGALLLLNTLKESGALQTIRSSFTSISPDRRIQAIIIAWLFGCFIEGAAGFGTPAVVAAPLLVAIGFPAMAAVMIALVIQSTPVSFGAVGTPILVGVGSGLEGQESVMAALGSMPFDEFIYSVGVQVALTHGLAGILVPLLMVGLLTRFFGKSRSFSEGFKVWKFAIFAGFAFVIPFYMVALLLGPEFPALLGGLIGLLIVVPAARAGWFQPEKSDMFDFEARSKWEPEWIGNLQDDVAKEVTGEKMGLLRAWSPYIIVAALLIVTRAIDGINEFLQQPALTFEWANIFGSNVTTDIAPLFVPGMFFVITSIITYYIHSMHKQPGTYKNAWSVSFKTWLGAAVPLLFAVPMAQVFVNSGSEMYESMPILLAEAATNVAGEFWPLFAPIFGALGAFFGGSNTVSNVMFSLFQFGAAQNIGLDLNGSRIIVSLQAVGGAAGNMIAVHNVVAASATVGLLGKEGLIIRKTLIPMVYYVTVVALLGMGFVIGGVNFWFFTAILFAIVYIFILSKNKGRNTPIDTGRKPSA</sequence>
<feature type="transmembrane region" description="Helical" evidence="8">
    <location>
        <begin position="31"/>
        <end position="49"/>
    </location>
</feature>
<evidence type="ECO:0000256" key="2">
    <source>
        <dbReference type="ARBA" id="ARBA00010100"/>
    </source>
</evidence>
<feature type="transmembrane region" description="Helical" evidence="8">
    <location>
        <begin position="410"/>
        <end position="428"/>
    </location>
</feature>
<dbReference type="PANTHER" id="PTHR30003">
    <property type="entry name" value="L-LACTATE PERMEASE"/>
    <property type="match status" value="1"/>
</dbReference>
<keyword evidence="7 8" id="KW-0472">Membrane</keyword>
<accession>A0A514LET7</accession>
<evidence type="ECO:0000256" key="8">
    <source>
        <dbReference type="RuleBase" id="RU365092"/>
    </source>
</evidence>
<name>A0A514LET7_9BACI</name>
<dbReference type="PANTHER" id="PTHR30003:SF0">
    <property type="entry name" value="GLYCOLATE PERMEASE GLCA-RELATED"/>
    <property type="match status" value="1"/>
</dbReference>
<feature type="transmembrane region" description="Helical" evidence="8">
    <location>
        <begin position="6"/>
        <end position="24"/>
    </location>
</feature>
<comment type="function">
    <text evidence="8">Uptake of L-lactate across the membrane. Can also transport D-lactate and glycolate.</text>
</comment>
<feature type="transmembrane region" description="Helical" evidence="8">
    <location>
        <begin position="234"/>
        <end position="256"/>
    </location>
</feature>
<dbReference type="RefSeq" id="WP_142087398.1">
    <property type="nucleotide sequence ID" value="NZ_CP035485.1"/>
</dbReference>
<comment type="similarity">
    <text evidence="2 8">Belongs to the lactate permease family.</text>
</comment>